<dbReference type="Proteomes" id="UP001162891">
    <property type="component" value="Chromosome"/>
</dbReference>
<dbReference type="Gene3D" id="1.10.287.380">
    <property type="entry name" value="Valyl-tRNA synthetase, C-terminal domain"/>
    <property type="match status" value="1"/>
</dbReference>
<dbReference type="Gene3D" id="3.40.50.300">
    <property type="entry name" value="P-loop containing nucleotide triphosphate hydrolases"/>
    <property type="match status" value="2"/>
</dbReference>
<dbReference type="InterPro" id="IPR032524">
    <property type="entry name" value="ABC_tran_C"/>
</dbReference>
<keyword evidence="1" id="KW-0547">Nucleotide-binding</keyword>
<feature type="region of interest" description="Disordered" evidence="4">
    <location>
        <begin position="555"/>
        <end position="596"/>
    </location>
</feature>
<dbReference type="Pfam" id="PF00005">
    <property type="entry name" value="ABC_tran"/>
    <property type="match status" value="2"/>
</dbReference>
<feature type="domain" description="ABC transporter" evidence="5">
    <location>
        <begin position="327"/>
        <end position="554"/>
    </location>
</feature>
<evidence type="ECO:0000256" key="3">
    <source>
        <dbReference type="SAM" id="Coils"/>
    </source>
</evidence>
<evidence type="ECO:0000256" key="1">
    <source>
        <dbReference type="ARBA" id="ARBA00022741"/>
    </source>
</evidence>
<dbReference type="InterPro" id="IPR027417">
    <property type="entry name" value="P-loop_NTPase"/>
</dbReference>
<dbReference type="Pfam" id="PF12848">
    <property type="entry name" value="ABC_tran_Xtn"/>
    <property type="match status" value="1"/>
</dbReference>
<protein>
    <submittedName>
        <fullName evidence="6">Glycosyl transferase family 1</fullName>
    </submittedName>
</protein>
<dbReference type="InterPro" id="IPR037118">
    <property type="entry name" value="Val-tRNA_synth_C_sf"/>
</dbReference>
<dbReference type="PANTHER" id="PTHR42855:SF2">
    <property type="entry name" value="DRUG RESISTANCE ABC TRANSPORTER,ATP-BINDING PROTEIN"/>
    <property type="match status" value="1"/>
</dbReference>
<dbReference type="SUPFAM" id="SSF52540">
    <property type="entry name" value="P-loop containing nucleoside triphosphate hydrolases"/>
    <property type="match status" value="2"/>
</dbReference>
<organism evidence="6 7">
    <name type="scientific">Anaeromyxobacter oryzae</name>
    <dbReference type="NCBI Taxonomy" id="2918170"/>
    <lineage>
        <taxon>Bacteria</taxon>
        <taxon>Pseudomonadati</taxon>
        <taxon>Myxococcota</taxon>
        <taxon>Myxococcia</taxon>
        <taxon>Myxococcales</taxon>
        <taxon>Cystobacterineae</taxon>
        <taxon>Anaeromyxobacteraceae</taxon>
        <taxon>Anaeromyxobacter</taxon>
    </lineage>
</organism>
<reference evidence="7" key="1">
    <citation type="journal article" date="2022" name="Int. J. Syst. Evol. Microbiol.">
        <title>Anaeromyxobacter oryzae sp. nov., Anaeromyxobacter diazotrophicus sp. nov. and Anaeromyxobacter paludicola sp. nov., isolated from paddy soils.</title>
        <authorList>
            <person name="Itoh H."/>
            <person name="Xu Z."/>
            <person name="Mise K."/>
            <person name="Masuda Y."/>
            <person name="Ushijima N."/>
            <person name="Hayakawa C."/>
            <person name="Shiratori Y."/>
            <person name="Senoo K."/>
        </authorList>
    </citation>
    <scope>NUCLEOTIDE SEQUENCE [LARGE SCALE GENOMIC DNA]</scope>
    <source>
        <strain evidence="7">Red232</strain>
    </source>
</reference>
<dbReference type="InterPro" id="IPR003439">
    <property type="entry name" value="ABC_transporter-like_ATP-bd"/>
</dbReference>
<name>A0ABM7WY95_9BACT</name>
<dbReference type="GO" id="GO:0016740">
    <property type="term" value="F:transferase activity"/>
    <property type="evidence" value="ECO:0007669"/>
    <property type="project" value="UniProtKB-KW"/>
</dbReference>
<gene>
    <name evidence="6" type="ORF">AMOR_34970</name>
</gene>
<dbReference type="Pfam" id="PF16326">
    <property type="entry name" value="ABC_tran_CTD"/>
    <property type="match status" value="1"/>
</dbReference>
<keyword evidence="7" id="KW-1185">Reference proteome</keyword>
<dbReference type="PANTHER" id="PTHR42855">
    <property type="entry name" value="ABC TRANSPORTER ATP-BINDING SUBUNIT"/>
    <property type="match status" value="1"/>
</dbReference>
<evidence type="ECO:0000256" key="4">
    <source>
        <dbReference type="SAM" id="MobiDB-lite"/>
    </source>
</evidence>
<dbReference type="InterPro" id="IPR051309">
    <property type="entry name" value="ABCF_ATPase"/>
</dbReference>
<feature type="coiled-coil region" evidence="3">
    <location>
        <begin position="94"/>
        <end position="121"/>
    </location>
</feature>
<evidence type="ECO:0000256" key="2">
    <source>
        <dbReference type="ARBA" id="ARBA00022840"/>
    </source>
</evidence>
<feature type="coiled-coil region" evidence="3">
    <location>
        <begin position="238"/>
        <end position="276"/>
    </location>
</feature>
<dbReference type="InterPro" id="IPR032781">
    <property type="entry name" value="ABC_tran_Xtn"/>
</dbReference>
<feature type="compositionally biased region" description="Low complexity" evidence="4">
    <location>
        <begin position="555"/>
        <end position="578"/>
    </location>
</feature>
<dbReference type="CDD" id="cd03221">
    <property type="entry name" value="ABCF_EF-3"/>
    <property type="match status" value="2"/>
</dbReference>
<keyword evidence="2" id="KW-0067">ATP-binding</keyword>
<dbReference type="PROSITE" id="PS00211">
    <property type="entry name" value="ABC_TRANSPORTER_1"/>
    <property type="match status" value="2"/>
</dbReference>
<feature type="compositionally biased region" description="Basic and acidic residues" evidence="4">
    <location>
        <begin position="580"/>
        <end position="593"/>
    </location>
</feature>
<dbReference type="EMBL" id="AP025591">
    <property type="protein sequence ID" value="BDG04501.1"/>
    <property type="molecule type" value="Genomic_DNA"/>
</dbReference>
<keyword evidence="3" id="KW-0175">Coiled coil</keyword>
<evidence type="ECO:0000313" key="7">
    <source>
        <dbReference type="Proteomes" id="UP001162891"/>
    </source>
</evidence>
<dbReference type="InterPro" id="IPR017871">
    <property type="entry name" value="ABC_transporter-like_CS"/>
</dbReference>
<proteinExistence type="predicted"/>
<dbReference type="InterPro" id="IPR003593">
    <property type="entry name" value="AAA+_ATPase"/>
</dbReference>
<keyword evidence="6" id="KW-0808">Transferase</keyword>
<accession>A0ABM7WY95</accession>
<feature type="domain" description="ABC transporter" evidence="5">
    <location>
        <begin position="4"/>
        <end position="260"/>
    </location>
</feature>
<dbReference type="SMART" id="SM00382">
    <property type="entry name" value="AAA"/>
    <property type="match status" value="2"/>
</dbReference>
<sequence>MSLVAAKDLSLAYGPRVLLDGAAFAIGPHDRIGLVGANGTGKSSLMRILAGQIGADAGELTFRRGARVGYLPQDVAALPDLPLVEAVLASVPGRSALEERLAQAHAGLAAARSEAEQLELAGALAELHDELDHFEEHYGRRRAERILGGLGFQPADGDRPARTLSGGWKMRAALAGLLLQDPDLLLLDEPTNHLDVPTLTWFDGFLRASRKALLLVSHDRDFLNRQIDRVLSLEVEGLRTYAGNYDEYRRLRAEEEERLLAQAERQEAKRAQLERFIERFGAKATKARQAKSKEKLLEKMDEVQTLEHRDTLRFHFAEAPRSGKEVLRLEGVRKAFGQRIVYRSLDGAIQRGERIGVIGPNGAGKSTLLKLAAGEARPDAGEVKLGHSVVLGYYAQHHFEKPEHAVDGTSSTGTLDPDRTILDTLWDLVPDRGEAYVRSVAGSFLFSGDDVEKKVGVLSGGERARVALAKLLLVPANLLVMDEPTNHLDLDSSEALIDALRGYDGTLLFVSHNRSFLNQLATVIWEVKDGGILPSPGNLDDWLYHQRQLEAAAAGDAAAAPGNGAPAARGGGAVASPPMTEKERRRAEAEARNARARREKPVRDEIARLEAEIARLEGEERETTAALADPALYQDFARAKPLIERQAAAKAALEKAFSAWEDAQARLEAMQGAELPGA</sequence>
<dbReference type="RefSeq" id="WP_248352891.1">
    <property type="nucleotide sequence ID" value="NZ_AP025591.1"/>
</dbReference>
<dbReference type="PROSITE" id="PS50893">
    <property type="entry name" value="ABC_TRANSPORTER_2"/>
    <property type="match status" value="2"/>
</dbReference>
<evidence type="ECO:0000313" key="6">
    <source>
        <dbReference type="EMBL" id="BDG04501.1"/>
    </source>
</evidence>
<evidence type="ECO:0000259" key="5">
    <source>
        <dbReference type="PROSITE" id="PS50893"/>
    </source>
</evidence>